<comment type="subcellular location">
    <subcellularLocation>
        <location evidence="1">Membrane</location>
        <topology evidence="1">Multi-pass membrane protein</topology>
    </subcellularLocation>
</comment>
<evidence type="ECO:0000256" key="4">
    <source>
        <dbReference type="ARBA" id="ARBA00023136"/>
    </source>
</evidence>
<evidence type="ECO:0000313" key="8">
    <source>
        <dbReference type="Proteomes" id="UP000488936"/>
    </source>
</evidence>
<sequence length="244" mass="27988">MANLTINTTQHIQLEFKNAAVGQRMLAFLLDSTFKFCYILIVGNFLDSSNILSGFEDSWSRGAIGILFFLPVIFYSVFFESILQGFTPGKKIMKIRVIKIDGYQATILDYTIRWIMNLVDVYMLSALIGLISISSTKKQQRIGDMLAGTAVISFKDRINLSATIFQEVEDSYEPIYKQVLNLSDNDVRIIKETYRRYLEKRDAKLLQQLVDKVKGVMGVETYNFTDQGFIQVVLKDYNYLTARL</sequence>
<accession>A0A7K1GPZ3</accession>
<feature type="transmembrane region" description="Helical" evidence="5">
    <location>
        <begin position="114"/>
        <end position="133"/>
    </location>
</feature>
<comment type="caution">
    <text evidence="7">The sequence shown here is derived from an EMBL/GenBank/DDBJ whole genome shotgun (WGS) entry which is preliminary data.</text>
</comment>
<evidence type="ECO:0000256" key="5">
    <source>
        <dbReference type="SAM" id="Phobius"/>
    </source>
</evidence>
<evidence type="ECO:0000256" key="3">
    <source>
        <dbReference type="ARBA" id="ARBA00022989"/>
    </source>
</evidence>
<dbReference type="GO" id="GO:0016020">
    <property type="term" value="C:membrane"/>
    <property type="evidence" value="ECO:0007669"/>
    <property type="project" value="UniProtKB-SubCell"/>
</dbReference>
<name>A0A7K1GPZ3_9FLAO</name>
<feature type="transmembrane region" description="Helical" evidence="5">
    <location>
        <begin position="25"/>
        <end position="46"/>
    </location>
</feature>
<keyword evidence="8" id="KW-1185">Reference proteome</keyword>
<dbReference type="InterPro" id="IPR010432">
    <property type="entry name" value="RDD"/>
</dbReference>
<organism evidence="7 8">
    <name type="scientific">Myroides pelagicus</name>
    <dbReference type="NCBI Taxonomy" id="270914"/>
    <lineage>
        <taxon>Bacteria</taxon>
        <taxon>Pseudomonadati</taxon>
        <taxon>Bacteroidota</taxon>
        <taxon>Flavobacteriia</taxon>
        <taxon>Flavobacteriales</taxon>
        <taxon>Flavobacteriaceae</taxon>
        <taxon>Myroides</taxon>
    </lineage>
</organism>
<dbReference type="PANTHER" id="PTHR38480:SF1">
    <property type="entry name" value="SLR0254 PROTEIN"/>
    <property type="match status" value="1"/>
</dbReference>
<dbReference type="RefSeq" id="WP_155036447.1">
    <property type="nucleotide sequence ID" value="NZ_JAYMMG010000026.1"/>
</dbReference>
<reference evidence="7 8" key="1">
    <citation type="journal article" date="2006" name="Int. J. Syst. Evol. Microbiol.">
        <title>Myroides pelagicus sp. nov., isolated from seawater in Thailand.</title>
        <authorList>
            <person name="Yoon J."/>
            <person name="Maneerat S."/>
            <person name="Kawai F."/>
            <person name="Yokota A."/>
        </authorList>
    </citation>
    <scope>NUCLEOTIDE SEQUENCE [LARGE SCALE GENOMIC DNA]</scope>
    <source>
        <strain evidence="7 8">SM1T</strain>
    </source>
</reference>
<dbReference type="EMBL" id="WMJY01000027">
    <property type="protein sequence ID" value="MTH30463.1"/>
    <property type="molecule type" value="Genomic_DNA"/>
</dbReference>
<feature type="transmembrane region" description="Helical" evidence="5">
    <location>
        <begin position="58"/>
        <end position="78"/>
    </location>
</feature>
<dbReference type="Proteomes" id="UP000488936">
    <property type="component" value="Unassembled WGS sequence"/>
</dbReference>
<keyword evidence="3 5" id="KW-1133">Transmembrane helix</keyword>
<proteinExistence type="predicted"/>
<evidence type="ECO:0000313" key="7">
    <source>
        <dbReference type="EMBL" id="MTH30463.1"/>
    </source>
</evidence>
<protein>
    <submittedName>
        <fullName evidence="7">RDD family protein</fullName>
    </submittedName>
</protein>
<keyword evidence="4 5" id="KW-0472">Membrane</keyword>
<feature type="domain" description="RDD" evidence="6">
    <location>
        <begin position="19"/>
        <end position="148"/>
    </location>
</feature>
<dbReference type="AlphaFoldDB" id="A0A7K1GPZ3"/>
<dbReference type="Pfam" id="PF06271">
    <property type="entry name" value="RDD"/>
    <property type="match status" value="1"/>
</dbReference>
<evidence type="ECO:0000256" key="2">
    <source>
        <dbReference type="ARBA" id="ARBA00022692"/>
    </source>
</evidence>
<dbReference type="PANTHER" id="PTHR38480">
    <property type="entry name" value="SLR0254 PROTEIN"/>
    <property type="match status" value="1"/>
</dbReference>
<keyword evidence="2 5" id="KW-0812">Transmembrane</keyword>
<evidence type="ECO:0000259" key="6">
    <source>
        <dbReference type="Pfam" id="PF06271"/>
    </source>
</evidence>
<gene>
    <name evidence="7" type="ORF">GJV77_11200</name>
</gene>
<evidence type="ECO:0000256" key="1">
    <source>
        <dbReference type="ARBA" id="ARBA00004141"/>
    </source>
</evidence>
<dbReference type="OrthoDB" id="9814143at2"/>